<accession>A0A9P7J3F0</accession>
<feature type="compositionally biased region" description="Pro residues" evidence="5">
    <location>
        <begin position="107"/>
        <end position="119"/>
    </location>
</feature>
<proteinExistence type="predicted"/>
<evidence type="ECO:0000259" key="6">
    <source>
        <dbReference type="PROSITE" id="PS50089"/>
    </source>
</evidence>
<dbReference type="InterPro" id="IPR001841">
    <property type="entry name" value="Znf_RING"/>
</dbReference>
<keyword evidence="3" id="KW-0862">Zinc</keyword>
<keyword evidence="1" id="KW-0479">Metal-binding</keyword>
<feature type="domain" description="RING-type" evidence="6">
    <location>
        <begin position="217"/>
        <end position="259"/>
    </location>
</feature>
<dbReference type="SUPFAM" id="SSF57850">
    <property type="entry name" value="RING/U-box"/>
    <property type="match status" value="1"/>
</dbReference>
<dbReference type="EMBL" id="JABBWE010000007">
    <property type="protein sequence ID" value="KAG1801332.1"/>
    <property type="molecule type" value="Genomic_DNA"/>
</dbReference>
<dbReference type="Proteomes" id="UP000719766">
    <property type="component" value="Unassembled WGS sequence"/>
</dbReference>
<sequence>MVKFVRLRKKKNFDASVSQHGSPAQTQEKVISVYGCQQDDRNHVTITCSSRVSVLKLSHPSPSLISPMPQQPADSDDEFPDDIGQLDLSNVPGLQEIPLPASISPLDDPPPTVIVPAPPSQSSTSSLPSEYDCDDEIDESTIAALDALEAQFAHGQSQLGASPSTAQQLISARADDRKRGPSSPQTSPASKKGKTSAEDSHDTANKILEGFETEIMCPICFDVMVAAHLCNPCGHSCCGECAQGWISQNKASPACAVCRAALSTFKPLLPNYSLDAVVQQYIRALAVSGQSEWQEKGDRLTEWRKRHDKWRRIAQANALMVKPKETAYRTRRYQGAIVSYVPPVYDYPGSYNDDEDDEDGDPTYEDDEVVEILPHRRVLRR</sequence>
<dbReference type="AlphaFoldDB" id="A0A9P7J3F0"/>
<reference evidence="7" key="1">
    <citation type="journal article" date="2020" name="New Phytol.">
        <title>Comparative genomics reveals dynamic genome evolution in host specialist ectomycorrhizal fungi.</title>
        <authorList>
            <person name="Lofgren L.A."/>
            <person name="Nguyen N.H."/>
            <person name="Vilgalys R."/>
            <person name="Ruytinx J."/>
            <person name="Liao H.L."/>
            <person name="Branco S."/>
            <person name="Kuo A."/>
            <person name="LaButti K."/>
            <person name="Lipzen A."/>
            <person name="Andreopoulos W."/>
            <person name="Pangilinan J."/>
            <person name="Riley R."/>
            <person name="Hundley H."/>
            <person name="Na H."/>
            <person name="Barry K."/>
            <person name="Grigoriev I.V."/>
            <person name="Stajich J.E."/>
            <person name="Kennedy P.G."/>
        </authorList>
    </citation>
    <scope>NUCLEOTIDE SEQUENCE</scope>
    <source>
        <strain evidence="7">S12</strain>
    </source>
</reference>
<feature type="compositionally biased region" description="Low complexity" evidence="5">
    <location>
        <begin position="120"/>
        <end position="129"/>
    </location>
</feature>
<gene>
    <name evidence="7" type="ORF">HD556DRAFT_1336741</name>
</gene>
<dbReference type="InterPro" id="IPR018957">
    <property type="entry name" value="Znf_C3HC4_RING-type"/>
</dbReference>
<keyword evidence="8" id="KW-1185">Reference proteome</keyword>
<evidence type="ECO:0000256" key="2">
    <source>
        <dbReference type="ARBA" id="ARBA00022771"/>
    </source>
</evidence>
<evidence type="ECO:0000256" key="4">
    <source>
        <dbReference type="PROSITE-ProRule" id="PRU00175"/>
    </source>
</evidence>
<keyword evidence="2 4" id="KW-0863">Zinc-finger</keyword>
<evidence type="ECO:0000256" key="1">
    <source>
        <dbReference type="ARBA" id="ARBA00022723"/>
    </source>
</evidence>
<evidence type="ECO:0000313" key="8">
    <source>
        <dbReference type="Proteomes" id="UP000719766"/>
    </source>
</evidence>
<dbReference type="PANTHER" id="PTHR12109">
    <property type="entry name" value="RING FINGER PROTEIN 141-RELATED"/>
    <property type="match status" value="1"/>
</dbReference>
<name>A0A9P7J3F0_9AGAM</name>
<protein>
    <recommendedName>
        <fullName evidence="6">RING-type domain-containing protein</fullName>
    </recommendedName>
</protein>
<dbReference type="GO" id="GO:0008270">
    <property type="term" value="F:zinc ion binding"/>
    <property type="evidence" value="ECO:0007669"/>
    <property type="project" value="UniProtKB-KW"/>
</dbReference>
<comment type="caution">
    <text evidence="7">The sequence shown here is derived from an EMBL/GenBank/DDBJ whole genome shotgun (WGS) entry which is preliminary data.</text>
</comment>
<evidence type="ECO:0000256" key="5">
    <source>
        <dbReference type="SAM" id="MobiDB-lite"/>
    </source>
</evidence>
<evidence type="ECO:0000256" key="3">
    <source>
        <dbReference type="ARBA" id="ARBA00022833"/>
    </source>
</evidence>
<dbReference type="InterPro" id="IPR013083">
    <property type="entry name" value="Znf_RING/FYVE/PHD"/>
</dbReference>
<dbReference type="RefSeq" id="XP_041164798.1">
    <property type="nucleotide sequence ID" value="XM_041301917.1"/>
</dbReference>
<organism evidence="7 8">
    <name type="scientific">Suillus plorans</name>
    <dbReference type="NCBI Taxonomy" id="116603"/>
    <lineage>
        <taxon>Eukaryota</taxon>
        <taxon>Fungi</taxon>
        <taxon>Dikarya</taxon>
        <taxon>Basidiomycota</taxon>
        <taxon>Agaricomycotina</taxon>
        <taxon>Agaricomycetes</taxon>
        <taxon>Agaricomycetidae</taxon>
        <taxon>Boletales</taxon>
        <taxon>Suillineae</taxon>
        <taxon>Suillaceae</taxon>
        <taxon>Suillus</taxon>
    </lineage>
</organism>
<feature type="region of interest" description="Disordered" evidence="5">
    <location>
        <begin position="348"/>
        <end position="367"/>
    </location>
</feature>
<dbReference type="PROSITE" id="PS50089">
    <property type="entry name" value="ZF_RING_2"/>
    <property type="match status" value="1"/>
</dbReference>
<dbReference type="Pfam" id="PF00097">
    <property type="entry name" value="zf-C3HC4"/>
    <property type="match status" value="1"/>
</dbReference>
<feature type="compositionally biased region" description="Polar residues" evidence="5">
    <location>
        <begin position="155"/>
        <end position="170"/>
    </location>
</feature>
<dbReference type="GeneID" id="64595681"/>
<dbReference type="Gene3D" id="3.30.40.10">
    <property type="entry name" value="Zinc/RING finger domain, C3HC4 (zinc finger)"/>
    <property type="match status" value="1"/>
</dbReference>
<feature type="compositionally biased region" description="Acidic residues" evidence="5">
    <location>
        <begin position="352"/>
        <end position="367"/>
    </location>
</feature>
<feature type="region of interest" description="Disordered" evidence="5">
    <location>
        <begin position="155"/>
        <end position="201"/>
    </location>
</feature>
<dbReference type="InterPro" id="IPR047126">
    <property type="entry name" value="RNF141-like"/>
</dbReference>
<feature type="region of interest" description="Disordered" evidence="5">
    <location>
        <begin position="60"/>
        <end position="133"/>
    </location>
</feature>
<evidence type="ECO:0000313" key="7">
    <source>
        <dbReference type="EMBL" id="KAG1801332.1"/>
    </source>
</evidence>
<dbReference type="OrthoDB" id="6105938at2759"/>